<keyword evidence="4" id="KW-0378">Hydrolase</keyword>
<evidence type="ECO:0000313" key="4">
    <source>
        <dbReference type="EMBL" id="GJT72623.1"/>
    </source>
</evidence>
<evidence type="ECO:0000313" key="5">
    <source>
        <dbReference type="Proteomes" id="UP001151760"/>
    </source>
</evidence>
<evidence type="ECO:0000256" key="2">
    <source>
        <dbReference type="SAM" id="MobiDB-lite"/>
    </source>
</evidence>
<dbReference type="SUPFAM" id="SSF57756">
    <property type="entry name" value="Retrovirus zinc finger-like domains"/>
    <property type="match status" value="1"/>
</dbReference>
<comment type="caution">
    <text evidence="4">The sequence shown here is derived from an EMBL/GenBank/DDBJ whole genome shotgun (WGS) entry which is preliminary data.</text>
</comment>
<evidence type="ECO:0000259" key="3">
    <source>
        <dbReference type="PROSITE" id="PS50158"/>
    </source>
</evidence>
<feature type="compositionally biased region" description="Basic and acidic residues" evidence="2">
    <location>
        <begin position="96"/>
        <end position="116"/>
    </location>
</feature>
<proteinExistence type="predicted"/>
<dbReference type="Proteomes" id="UP001151760">
    <property type="component" value="Unassembled WGS sequence"/>
</dbReference>
<reference evidence="4" key="1">
    <citation type="journal article" date="2022" name="Int. J. Mol. Sci.">
        <title>Draft Genome of Tanacetum Coccineum: Genomic Comparison of Closely Related Tanacetum-Family Plants.</title>
        <authorList>
            <person name="Yamashiro T."/>
            <person name="Shiraishi A."/>
            <person name="Nakayama K."/>
            <person name="Satake H."/>
        </authorList>
    </citation>
    <scope>NUCLEOTIDE SEQUENCE</scope>
</reference>
<organism evidence="4 5">
    <name type="scientific">Tanacetum coccineum</name>
    <dbReference type="NCBI Taxonomy" id="301880"/>
    <lineage>
        <taxon>Eukaryota</taxon>
        <taxon>Viridiplantae</taxon>
        <taxon>Streptophyta</taxon>
        <taxon>Embryophyta</taxon>
        <taxon>Tracheophyta</taxon>
        <taxon>Spermatophyta</taxon>
        <taxon>Magnoliopsida</taxon>
        <taxon>eudicotyledons</taxon>
        <taxon>Gunneridae</taxon>
        <taxon>Pentapetalae</taxon>
        <taxon>asterids</taxon>
        <taxon>campanulids</taxon>
        <taxon>Asterales</taxon>
        <taxon>Asteraceae</taxon>
        <taxon>Asteroideae</taxon>
        <taxon>Anthemideae</taxon>
        <taxon>Anthemidinae</taxon>
        <taxon>Tanacetum</taxon>
    </lineage>
</organism>
<dbReference type="GO" id="GO:0016787">
    <property type="term" value="F:hydrolase activity"/>
    <property type="evidence" value="ECO:0007669"/>
    <property type="project" value="UniProtKB-KW"/>
</dbReference>
<accession>A0ABQ5GBZ9</accession>
<gene>
    <name evidence="4" type="ORF">Tco_1031909</name>
</gene>
<dbReference type="PROSITE" id="PS50158">
    <property type="entry name" value="ZF_CCHC"/>
    <property type="match status" value="1"/>
</dbReference>
<dbReference type="InterPro" id="IPR036875">
    <property type="entry name" value="Znf_CCHC_sf"/>
</dbReference>
<keyword evidence="1" id="KW-0479">Metal-binding</keyword>
<dbReference type="EMBL" id="BQNB010018275">
    <property type="protein sequence ID" value="GJT72623.1"/>
    <property type="molecule type" value="Genomic_DNA"/>
</dbReference>
<dbReference type="SMART" id="SM00343">
    <property type="entry name" value="ZnF_C2HC"/>
    <property type="match status" value="1"/>
</dbReference>
<evidence type="ECO:0000256" key="1">
    <source>
        <dbReference type="PROSITE-ProRule" id="PRU00047"/>
    </source>
</evidence>
<feature type="region of interest" description="Disordered" evidence="2">
    <location>
        <begin position="91"/>
        <end position="116"/>
    </location>
</feature>
<name>A0ABQ5GBZ9_9ASTR</name>
<keyword evidence="1" id="KW-0862">Zinc</keyword>
<reference evidence="4" key="2">
    <citation type="submission" date="2022-01" db="EMBL/GenBank/DDBJ databases">
        <authorList>
            <person name="Yamashiro T."/>
            <person name="Shiraishi A."/>
            <person name="Satake H."/>
            <person name="Nakayama K."/>
        </authorList>
    </citation>
    <scope>NUCLEOTIDE SEQUENCE</scope>
</reference>
<dbReference type="Gene3D" id="4.10.60.10">
    <property type="entry name" value="Zinc finger, CCHC-type"/>
    <property type="match status" value="1"/>
</dbReference>
<keyword evidence="5" id="KW-1185">Reference proteome</keyword>
<sequence length="160" mass="18484">MAPNRRSGPNNENPDIAAIIAQQLQAILPQIVTQVTNNARSRRLTFVRKNDSEMYSLFESCEGVMWYGSGSMSELQRVNSRGFKNLFKRKGRFVRQPHDEKKSFQKKDDKKGNNDRKCFRCGDPNHLIGDCPKPPRNKNQKAFFKGSWCDSEEEDKQIND</sequence>
<feature type="domain" description="CCHC-type" evidence="3">
    <location>
        <begin position="116"/>
        <end position="133"/>
    </location>
</feature>
<dbReference type="InterPro" id="IPR001878">
    <property type="entry name" value="Znf_CCHC"/>
</dbReference>
<protein>
    <submittedName>
        <fullName evidence="4">Alpha/beta hydrolases superfamily protein</fullName>
    </submittedName>
</protein>
<keyword evidence="1" id="KW-0863">Zinc-finger</keyword>